<protein>
    <submittedName>
        <fullName evidence="2">Uncharacterized protein</fullName>
    </submittedName>
</protein>
<evidence type="ECO:0000256" key="1">
    <source>
        <dbReference type="SAM" id="Phobius"/>
    </source>
</evidence>
<name>A0A1M6A9R1_9FLAO</name>
<keyword evidence="1" id="KW-0812">Transmembrane</keyword>
<evidence type="ECO:0000313" key="2">
    <source>
        <dbReference type="EMBL" id="SHI33187.1"/>
    </source>
</evidence>
<dbReference type="Proteomes" id="UP000184172">
    <property type="component" value="Unassembled WGS sequence"/>
</dbReference>
<reference evidence="3" key="1">
    <citation type="submission" date="2016-11" db="EMBL/GenBank/DDBJ databases">
        <authorList>
            <person name="Varghese N."/>
            <person name="Submissions S."/>
        </authorList>
    </citation>
    <scope>NUCLEOTIDE SEQUENCE [LARGE SCALE GENOMIC DNA]</scope>
    <source>
        <strain evidence="3">DSM 26349</strain>
    </source>
</reference>
<organism evidence="2 3">
    <name type="scientific">Aequorivita viscosa</name>
    <dbReference type="NCBI Taxonomy" id="797419"/>
    <lineage>
        <taxon>Bacteria</taxon>
        <taxon>Pseudomonadati</taxon>
        <taxon>Bacteroidota</taxon>
        <taxon>Flavobacteriia</taxon>
        <taxon>Flavobacteriales</taxon>
        <taxon>Flavobacteriaceae</taxon>
        <taxon>Aequorivita</taxon>
    </lineage>
</organism>
<gene>
    <name evidence="2" type="ORF">SAMN04487908_101119</name>
</gene>
<sequence length="130" mass="15149">MLRIGYRKKHLNINLILGLSFITLALIRFLTQDTFRWTGYGTIVISILYLGTYVYQRKYKYLSINNGILKINSPFAKEVKLSEINQIKKFAGDYIITTDQNKMTINTQIIDPDSLIVLNNELEKLDVEWV</sequence>
<feature type="transmembrane region" description="Helical" evidence="1">
    <location>
        <begin position="12"/>
        <end position="31"/>
    </location>
</feature>
<accession>A0A1M6A9R1</accession>
<dbReference type="EMBL" id="FQYV01000001">
    <property type="protein sequence ID" value="SHI33187.1"/>
    <property type="molecule type" value="Genomic_DNA"/>
</dbReference>
<evidence type="ECO:0000313" key="3">
    <source>
        <dbReference type="Proteomes" id="UP000184172"/>
    </source>
</evidence>
<keyword evidence="1" id="KW-1133">Transmembrane helix</keyword>
<dbReference type="STRING" id="797419.SAMN05216556_102120"/>
<dbReference type="AlphaFoldDB" id="A0A1M6A9R1"/>
<proteinExistence type="predicted"/>
<keyword evidence="1" id="KW-0472">Membrane</keyword>
<keyword evidence="3" id="KW-1185">Reference proteome</keyword>
<feature type="transmembrane region" description="Helical" evidence="1">
    <location>
        <begin position="37"/>
        <end position="55"/>
    </location>
</feature>